<dbReference type="KEGG" id="scm:SCHCO_02567887"/>
<sequence length="657" mass="74506">MQAIRRFSPLSLLWGRKPSADLTCIPFDIMVEFVFPLLNIQDIMRLRRVNKWFFHLTHEPSIWRRFLPELNLLVPPIRPSVRYLSLAGRHEAEHAVTRAVSLADNWTRTAPRVCASSQIDTAHYIPSETTLLPGGKFMLAATNDASRRRANISVYGMDHPRRGHVLLARIDMGVQADAYNLVARYAPWKGKMGIILAYQQRTLRKTVSGDKKLKENFMKATDYVPGRDIEDPAAPFLYHLTCVFIDVEALEELVDPWIVPGSMQYVNTAEHHGSDKACTRICHRWSKYKFIQPNIFQEGGQPFLGWAYNPDRIHCLSLDDLRGMRFTLEGDPDIPPERYEVLTWRCFGAQSLFLTIRTIKIDEEWVPSTTRTTSYNPLDLLEKRAKHDVVAEIFYPTSVGGDGETFCAENFKLSEAQDDVPLRAWVSESDYAPTPGDWPRLRQDGAPPRPVGLFLQFLQRQPDGTTRPALRHETIFPSLLDRDALINDGMDAADAARLPEWTWSFDGMQLQSKYVAADPSAGLRYVLPGAYRPLAYEVAGDGREAAPAVRAIVRGTTQKLQYPADYDAAHIQTWWDDKLVDQRDAMNVDLEAPLERIPSSVAFDMAQGVSHMAWDECIGRLCVIAPGKHYIDILDLSSAAQPDSRFGRWDRSSGFLC</sequence>
<dbReference type="EMBL" id="GL377302">
    <property type="protein sequence ID" value="EFJ03469.1"/>
    <property type="molecule type" value="Genomic_DNA"/>
</dbReference>
<dbReference type="InParanoid" id="D8PMB5"/>
<dbReference type="HOGENOM" id="CLU_403894_0_0_1"/>
<dbReference type="eggNOG" id="ENOG502SN8D">
    <property type="taxonomic scope" value="Eukaryota"/>
</dbReference>
<evidence type="ECO:0000313" key="1">
    <source>
        <dbReference type="EMBL" id="EFJ03469.1"/>
    </source>
</evidence>
<dbReference type="GeneID" id="9589548"/>
<dbReference type="VEuPathDB" id="FungiDB:SCHCODRAFT_02567887"/>
<dbReference type="Proteomes" id="UP000007431">
    <property type="component" value="Unassembled WGS sequence"/>
</dbReference>
<dbReference type="SUPFAM" id="SSF81383">
    <property type="entry name" value="F-box domain"/>
    <property type="match status" value="1"/>
</dbReference>
<accession>D8PMB5</accession>
<dbReference type="InterPro" id="IPR036047">
    <property type="entry name" value="F-box-like_dom_sf"/>
</dbReference>
<gene>
    <name evidence="1" type="ORF">SCHCODRAFT_84016</name>
</gene>
<name>D8PMB5_SCHCM</name>
<proteinExistence type="predicted"/>
<dbReference type="RefSeq" id="XP_003038371.1">
    <property type="nucleotide sequence ID" value="XM_003038325.1"/>
</dbReference>
<reference evidence="1 2" key="1">
    <citation type="journal article" date="2010" name="Nat. Biotechnol.">
        <title>Genome sequence of the model mushroom Schizophyllum commune.</title>
        <authorList>
            <person name="Ohm R.A."/>
            <person name="de Jong J.F."/>
            <person name="Lugones L.G."/>
            <person name="Aerts A."/>
            <person name="Kothe E."/>
            <person name="Stajich J.E."/>
            <person name="de Vries R.P."/>
            <person name="Record E."/>
            <person name="Levasseur A."/>
            <person name="Baker S.E."/>
            <person name="Bartholomew K.A."/>
            <person name="Coutinho P.M."/>
            <person name="Erdmann S."/>
            <person name="Fowler T.J."/>
            <person name="Gathman A.C."/>
            <person name="Lombard V."/>
            <person name="Henrissat B."/>
            <person name="Knabe N."/>
            <person name="Kuees U."/>
            <person name="Lilly W.W."/>
            <person name="Lindquist E."/>
            <person name="Lucas S."/>
            <person name="Magnuson J.K."/>
            <person name="Piumi F."/>
            <person name="Raudaskoski M."/>
            <person name="Salamov A."/>
            <person name="Schmutz J."/>
            <person name="Schwarze F.W.M.R."/>
            <person name="vanKuyk P.A."/>
            <person name="Horton J.S."/>
            <person name="Grigoriev I.V."/>
            <person name="Woesten H.A.B."/>
        </authorList>
    </citation>
    <scope>NUCLEOTIDE SEQUENCE [LARGE SCALE GENOMIC DNA]</scope>
    <source>
        <strain evidence="2">H4-8 / FGSC 9210</strain>
    </source>
</reference>
<keyword evidence="2" id="KW-1185">Reference proteome</keyword>
<dbReference type="AlphaFoldDB" id="D8PMB5"/>
<dbReference type="OMA" id="IICLRRV"/>
<protein>
    <submittedName>
        <fullName evidence="1">Expressed protein</fullName>
    </submittedName>
</protein>
<dbReference type="OrthoDB" id="3219396at2759"/>
<evidence type="ECO:0000313" key="2">
    <source>
        <dbReference type="Proteomes" id="UP000007431"/>
    </source>
</evidence>
<organism evidence="2">
    <name type="scientific">Schizophyllum commune (strain H4-8 / FGSC 9210)</name>
    <name type="common">Split gill fungus</name>
    <dbReference type="NCBI Taxonomy" id="578458"/>
    <lineage>
        <taxon>Eukaryota</taxon>
        <taxon>Fungi</taxon>
        <taxon>Dikarya</taxon>
        <taxon>Basidiomycota</taxon>
        <taxon>Agaricomycotina</taxon>
        <taxon>Agaricomycetes</taxon>
        <taxon>Agaricomycetidae</taxon>
        <taxon>Agaricales</taxon>
        <taxon>Schizophyllaceae</taxon>
        <taxon>Schizophyllum</taxon>
    </lineage>
</organism>